<dbReference type="GeneID" id="30150799"/>
<protein>
    <recommendedName>
        <fullName evidence="3">SnoaL-like domain-containing protein</fullName>
    </recommendedName>
</protein>
<evidence type="ECO:0000313" key="1">
    <source>
        <dbReference type="EMBL" id="ODQ78131.1"/>
    </source>
</evidence>
<dbReference type="Proteomes" id="UP000094336">
    <property type="component" value="Unassembled WGS sequence"/>
</dbReference>
<dbReference type="AlphaFoldDB" id="A0A1E3QKC0"/>
<dbReference type="EMBL" id="KV454437">
    <property type="protein sequence ID" value="ODQ78131.1"/>
    <property type="molecule type" value="Genomic_DNA"/>
</dbReference>
<dbReference type="RefSeq" id="XP_018983459.1">
    <property type="nucleotide sequence ID" value="XM_019132946.1"/>
</dbReference>
<name>A0A1E3QKC0_9ASCO</name>
<keyword evidence="2" id="KW-1185">Reference proteome</keyword>
<sequence length="147" mass="16656">MSTKYAASLANSSHLPALKDFIVKFYKLSDTKPPADLMEDLYVQSFRPDSILKIGLITAEGTEKIGQLRQGMWKFVTQRHHVVLNVAPVSDVEYFVNGYVDYTLTNGKQLTSEWAGYIDFGEVGQVGRTMKFYQVYLDSTQMKDALK</sequence>
<gene>
    <name evidence="1" type="ORF">BABINDRAFT_93335</name>
</gene>
<evidence type="ECO:0000313" key="2">
    <source>
        <dbReference type="Proteomes" id="UP000094336"/>
    </source>
</evidence>
<dbReference type="STRING" id="984486.A0A1E3QKC0"/>
<organism evidence="1 2">
    <name type="scientific">Babjeviella inositovora NRRL Y-12698</name>
    <dbReference type="NCBI Taxonomy" id="984486"/>
    <lineage>
        <taxon>Eukaryota</taxon>
        <taxon>Fungi</taxon>
        <taxon>Dikarya</taxon>
        <taxon>Ascomycota</taxon>
        <taxon>Saccharomycotina</taxon>
        <taxon>Pichiomycetes</taxon>
        <taxon>Serinales incertae sedis</taxon>
        <taxon>Babjeviella</taxon>
    </lineage>
</organism>
<dbReference type="PANTHER" id="PTHR39401:SF1">
    <property type="entry name" value="SNOAL-LIKE DOMAIN-CONTAINING PROTEIN"/>
    <property type="match status" value="1"/>
</dbReference>
<dbReference type="OrthoDB" id="3468019at2759"/>
<reference evidence="2" key="1">
    <citation type="submission" date="2016-05" db="EMBL/GenBank/DDBJ databases">
        <title>Comparative genomics of biotechnologically important yeasts.</title>
        <authorList>
            <consortium name="DOE Joint Genome Institute"/>
            <person name="Riley R."/>
            <person name="Haridas S."/>
            <person name="Wolfe K.H."/>
            <person name="Lopes M.R."/>
            <person name="Hittinger C.T."/>
            <person name="Goker M."/>
            <person name="Salamov A."/>
            <person name="Wisecaver J."/>
            <person name="Long T.M."/>
            <person name="Aerts A.L."/>
            <person name="Barry K."/>
            <person name="Choi C."/>
            <person name="Clum A."/>
            <person name="Coughlan A.Y."/>
            <person name="Deshpande S."/>
            <person name="Douglass A.P."/>
            <person name="Hanson S.J."/>
            <person name="Klenk H.-P."/>
            <person name="Labutti K."/>
            <person name="Lapidus A."/>
            <person name="Lindquist E."/>
            <person name="Lipzen A."/>
            <person name="Meier-Kolthoff J.P."/>
            <person name="Ohm R.A."/>
            <person name="Otillar R.P."/>
            <person name="Pangilinan J."/>
            <person name="Peng Y."/>
            <person name="Rokas A."/>
            <person name="Rosa C.A."/>
            <person name="Scheuner C."/>
            <person name="Sibirny A.A."/>
            <person name="Slot J.C."/>
            <person name="Stielow J.B."/>
            <person name="Sun H."/>
            <person name="Kurtzman C.P."/>
            <person name="Blackwell M."/>
            <person name="Grigoriev I.V."/>
            <person name="Jeffries T.W."/>
        </authorList>
    </citation>
    <scope>NUCLEOTIDE SEQUENCE [LARGE SCALE GENOMIC DNA]</scope>
    <source>
        <strain evidence="2">NRRL Y-12698</strain>
    </source>
</reference>
<evidence type="ECO:0008006" key="3">
    <source>
        <dbReference type="Google" id="ProtNLM"/>
    </source>
</evidence>
<accession>A0A1E3QKC0</accession>
<dbReference type="PANTHER" id="PTHR39401">
    <property type="entry name" value="SNOAL-LIKE DOMAIN-CONTAINING PROTEIN"/>
    <property type="match status" value="1"/>
</dbReference>
<proteinExistence type="predicted"/>